<dbReference type="Gene3D" id="1.10.565.10">
    <property type="entry name" value="Retinoid X Receptor"/>
    <property type="match status" value="3"/>
</dbReference>
<dbReference type="SMART" id="SM00399">
    <property type="entry name" value="ZnF_C4"/>
    <property type="match status" value="1"/>
</dbReference>
<dbReference type="InterPro" id="IPR000324">
    <property type="entry name" value="VitD_rcpt"/>
</dbReference>
<dbReference type="PRINTS" id="PR00350">
    <property type="entry name" value="VITAMINDR"/>
</dbReference>
<keyword evidence="7" id="KW-0862">Zinc</keyword>
<evidence type="ECO:0000259" key="15">
    <source>
        <dbReference type="PROSITE" id="PS51843"/>
    </source>
</evidence>
<dbReference type="Proteomes" id="UP000532545">
    <property type="component" value="Unassembled WGS sequence"/>
</dbReference>
<keyword evidence="4" id="KW-0963">Cytoplasm</keyword>
<dbReference type="SUPFAM" id="SSF48508">
    <property type="entry name" value="Nuclear receptor ligand-binding domain"/>
    <property type="match status" value="2"/>
</dbReference>
<dbReference type="PANTHER" id="PTHR24082">
    <property type="entry name" value="NUCLEAR HORMONE RECEPTOR"/>
    <property type="match status" value="1"/>
</dbReference>
<evidence type="ECO:0000256" key="11">
    <source>
        <dbReference type="ARBA" id="ARBA00023170"/>
    </source>
</evidence>
<dbReference type="GO" id="GO:0005634">
    <property type="term" value="C:nucleus"/>
    <property type="evidence" value="ECO:0007669"/>
    <property type="project" value="UniProtKB-SubCell"/>
</dbReference>
<evidence type="ECO:0000256" key="1">
    <source>
        <dbReference type="ARBA" id="ARBA00004123"/>
    </source>
</evidence>
<dbReference type="InterPro" id="IPR001628">
    <property type="entry name" value="Znf_hrmn_rcpt"/>
</dbReference>
<keyword evidence="10" id="KW-0804">Transcription</keyword>
<dbReference type="GO" id="GO:0000122">
    <property type="term" value="P:negative regulation of transcription by RNA polymerase II"/>
    <property type="evidence" value="ECO:0007669"/>
    <property type="project" value="TreeGrafter"/>
</dbReference>
<dbReference type="OrthoDB" id="6352325at2759"/>
<dbReference type="GO" id="GO:0045944">
    <property type="term" value="P:positive regulation of transcription by RNA polymerase II"/>
    <property type="evidence" value="ECO:0007669"/>
    <property type="project" value="TreeGrafter"/>
</dbReference>
<gene>
    <name evidence="16" type="primary">Vdr</name>
    <name evidence="16" type="ORF">BOMGAR_R01189</name>
</gene>
<feature type="region of interest" description="Disordered" evidence="13">
    <location>
        <begin position="151"/>
        <end position="186"/>
    </location>
</feature>
<dbReference type="GO" id="GO:0004879">
    <property type="term" value="F:nuclear receptor activity"/>
    <property type="evidence" value="ECO:0007669"/>
    <property type="project" value="InterPro"/>
</dbReference>
<comment type="caution">
    <text evidence="16">The sequence shown here is derived from an EMBL/GenBank/DDBJ whole genome shotgun (WGS) entry which is preliminary data.</text>
</comment>
<dbReference type="SMART" id="SM00430">
    <property type="entry name" value="HOLI"/>
    <property type="match status" value="1"/>
</dbReference>
<dbReference type="PRINTS" id="PR00398">
    <property type="entry name" value="STRDHORMONER"/>
</dbReference>
<protein>
    <submittedName>
        <fullName evidence="16">VDR protein</fullName>
    </submittedName>
</protein>
<dbReference type="PROSITE" id="PS51030">
    <property type="entry name" value="NUCLEAR_REC_DBD_2"/>
    <property type="match status" value="1"/>
</dbReference>
<comment type="subcellular location">
    <subcellularLocation>
        <location evidence="2">Cytoplasm</location>
    </subcellularLocation>
    <subcellularLocation>
        <location evidence="1">Nucleus</location>
    </subcellularLocation>
</comment>
<accession>A0A7L1MP14</accession>
<evidence type="ECO:0000256" key="2">
    <source>
        <dbReference type="ARBA" id="ARBA00004496"/>
    </source>
</evidence>
<evidence type="ECO:0000256" key="9">
    <source>
        <dbReference type="ARBA" id="ARBA00023125"/>
    </source>
</evidence>
<evidence type="ECO:0000256" key="7">
    <source>
        <dbReference type="ARBA" id="ARBA00022833"/>
    </source>
</evidence>
<dbReference type="InterPro" id="IPR000536">
    <property type="entry name" value="Nucl_hrmn_rcpt_lig-bd"/>
</dbReference>
<dbReference type="GO" id="GO:0070644">
    <property type="term" value="F:vitamin D response element binding"/>
    <property type="evidence" value="ECO:0007669"/>
    <property type="project" value="TreeGrafter"/>
</dbReference>
<dbReference type="FunFam" id="3.30.50.10:FF:000023">
    <property type="entry name" value="Vitamin D3 receptor"/>
    <property type="match status" value="1"/>
</dbReference>
<organism evidence="16 17">
    <name type="scientific">Bombycilla garrulus</name>
    <name type="common">Bohemian waxwing</name>
    <name type="synonym">Lanius garrulus</name>
    <dbReference type="NCBI Taxonomy" id="125297"/>
    <lineage>
        <taxon>Eukaryota</taxon>
        <taxon>Metazoa</taxon>
        <taxon>Chordata</taxon>
        <taxon>Craniata</taxon>
        <taxon>Vertebrata</taxon>
        <taxon>Euteleostomi</taxon>
        <taxon>Archelosauria</taxon>
        <taxon>Archosauria</taxon>
        <taxon>Dinosauria</taxon>
        <taxon>Saurischia</taxon>
        <taxon>Theropoda</taxon>
        <taxon>Coelurosauria</taxon>
        <taxon>Aves</taxon>
        <taxon>Neognathae</taxon>
        <taxon>Neoaves</taxon>
        <taxon>Telluraves</taxon>
        <taxon>Australaves</taxon>
        <taxon>Passeriformes</taxon>
        <taxon>Bombycillidae</taxon>
        <taxon>Bombycilla</taxon>
    </lineage>
</organism>
<evidence type="ECO:0000313" key="16">
    <source>
        <dbReference type="EMBL" id="NXN89180.1"/>
    </source>
</evidence>
<dbReference type="InterPro" id="IPR050234">
    <property type="entry name" value="Nuclear_hormone_rcpt_NR1"/>
</dbReference>
<evidence type="ECO:0000259" key="14">
    <source>
        <dbReference type="PROSITE" id="PS51030"/>
    </source>
</evidence>
<dbReference type="PRINTS" id="PR00047">
    <property type="entry name" value="STROIDFINGER"/>
</dbReference>
<evidence type="ECO:0000256" key="8">
    <source>
        <dbReference type="ARBA" id="ARBA00023015"/>
    </source>
</evidence>
<dbReference type="Pfam" id="PF00105">
    <property type="entry name" value="zf-C4"/>
    <property type="match status" value="1"/>
</dbReference>
<comment type="similarity">
    <text evidence="3">Belongs to the nuclear hormone receptor family. NR1 subfamily.</text>
</comment>
<dbReference type="InterPro" id="IPR001723">
    <property type="entry name" value="Nuclear_hrmn_rcpt"/>
</dbReference>
<dbReference type="GO" id="GO:0005737">
    <property type="term" value="C:cytoplasm"/>
    <property type="evidence" value="ECO:0007669"/>
    <property type="project" value="UniProtKB-SubCell"/>
</dbReference>
<evidence type="ECO:0000256" key="13">
    <source>
        <dbReference type="SAM" id="MobiDB-lite"/>
    </source>
</evidence>
<feature type="non-terminal residue" evidence="16">
    <location>
        <position position="1"/>
    </location>
</feature>
<keyword evidence="12" id="KW-0539">Nucleus</keyword>
<evidence type="ECO:0000256" key="4">
    <source>
        <dbReference type="ARBA" id="ARBA00022490"/>
    </source>
</evidence>
<dbReference type="InterPro" id="IPR035500">
    <property type="entry name" value="NHR-like_dom_sf"/>
</dbReference>
<keyword evidence="17" id="KW-1185">Reference proteome</keyword>
<dbReference type="PROSITE" id="PS00031">
    <property type="entry name" value="NUCLEAR_REC_DBD_1"/>
    <property type="match status" value="1"/>
</dbReference>
<sequence length="420" mass="47397">MDPGASSTSLADPAGNSERNISRICGVCGDRATGFHFNAMTCEGCKGFFRRSMKRKAMFTCPFNGDCHITKDNRRHCQACRLKRCVDIGMMKEFILTDEEVQRKREMILKRKEEEALRESLKPKLSEEQQKVIDILLEAHRKTYDPTYADFTKFRPPVRSDPGSRGAPKSSSLLTQDLSSEDSSDLFGSEAFSTFPGEPQFLPAPPWDPRFGTTPNSRGGEGEPQLSTVGWWQLLLSLSRVPNPHPEGKSYFRELSAEDQIVLLKCSAIEVIMLRSNQSFTLEDMSWTCGSSDFKYRVSDVTQGKAIPAPNLKIPWVFPHFGSSLCAGFCAGKWDRPGVREPLRVEALQERLSEVLQSYIRARHTAPGGRLLYAKMIQKLADLRSLNEEHSRQYRCLSFQPEHSMQLTPLVLEVFGNEIS</sequence>
<dbReference type="CDD" id="cd06955">
    <property type="entry name" value="NR_DBD_VDR"/>
    <property type="match status" value="1"/>
</dbReference>
<dbReference type="Gene3D" id="3.30.50.10">
    <property type="entry name" value="Erythroid Transcription Factor GATA-1, subunit A"/>
    <property type="match status" value="1"/>
</dbReference>
<keyword evidence="5" id="KW-0479">Metal-binding</keyword>
<evidence type="ECO:0000313" key="17">
    <source>
        <dbReference type="Proteomes" id="UP000532545"/>
    </source>
</evidence>
<dbReference type="InterPro" id="IPR013088">
    <property type="entry name" value="Znf_NHR/GATA"/>
</dbReference>
<keyword evidence="11" id="KW-0675">Receptor</keyword>
<evidence type="ECO:0000256" key="5">
    <source>
        <dbReference type="ARBA" id="ARBA00022723"/>
    </source>
</evidence>
<dbReference type="InterPro" id="IPR042153">
    <property type="entry name" value="DBD_VDR"/>
</dbReference>
<dbReference type="PROSITE" id="PS51843">
    <property type="entry name" value="NR_LBD"/>
    <property type="match status" value="1"/>
</dbReference>
<dbReference type="PANTHER" id="PTHR24082:SF38">
    <property type="entry name" value="VITAMIN D3 RECEPTOR"/>
    <property type="match status" value="1"/>
</dbReference>
<feature type="compositionally biased region" description="Polar residues" evidence="13">
    <location>
        <begin position="169"/>
        <end position="178"/>
    </location>
</feature>
<evidence type="ECO:0000256" key="12">
    <source>
        <dbReference type="ARBA" id="ARBA00023242"/>
    </source>
</evidence>
<feature type="domain" description="Nuclear receptor" evidence="14">
    <location>
        <begin position="22"/>
        <end position="97"/>
    </location>
</feature>
<evidence type="ECO:0000256" key="10">
    <source>
        <dbReference type="ARBA" id="ARBA00023163"/>
    </source>
</evidence>
<keyword evidence="9" id="KW-0238">DNA-binding</keyword>
<feature type="region of interest" description="Disordered" evidence="13">
    <location>
        <begin position="198"/>
        <end position="224"/>
    </location>
</feature>
<feature type="non-terminal residue" evidence="16">
    <location>
        <position position="420"/>
    </location>
</feature>
<dbReference type="SUPFAM" id="SSF57716">
    <property type="entry name" value="Glucocorticoid receptor-like (DNA-binding domain)"/>
    <property type="match status" value="1"/>
</dbReference>
<evidence type="ECO:0000256" key="3">
    <source>
        <dbReference type="ARBA" id="ARBA00008092"/>
    </source>
</evidence>
<evidence type="ECO:0000256" key="6">
    <source>
        <dbReference type="ARBA" id="ARBA00022771"/>
    </source>
</evidence>
<feature type="domain" description="NR LBD" evidence="15">
    <location>
        <begin position="128"/>
        <end position="416"/>
    </location>
</feature>
<proteinExistence type="inferred from homology"/>
<dbReference type="AlphaFoldDB" id="A0A7L1MP14"/>
<dbReference type="GO" id="GO:0008270">
    <property type="term" value="F:zinc ion binding"/>
    <property type="evidence" value="ECO:0007669"/>
    <property type="project" value="UniProtKB-KW"/>
</dbReference>
<dbReference type="GO" id="GO:0030154">
    <property type="term" value="P:cell differentiation"/>
    <property type="evidence" value="ECO:0007669"/>
    <property type="project" value="TreeGrafter"/>
</dbReference>
<name>A0A7L1MP14_BOMGA</name>
<reference evidence="16 17" key="1">
    <citation type="submission" date="2019-09" db="EMBL/GenBank/DDBJ databases">
        <title>Bird 10,000 Genomes (B10K) Project - Family phase.</title>
        <authorList>
            <person name="Zhang G."/>
        </authorList>
    </citation>
    <scope>NUCLEOTIDE SEQUENCE [LARGE SCALE GENOMIC DNA]</scope>
    <source>
        <strain evidence="16">B10K-DU-002-23</strain>
        <tissue evidence="16">Muscle</tissue>
    </source>
</reference>
<keyword evidence="8" id="KW-0805">Transcription regulation</keyword>
<dbReference type="EMBL" id="VXBU01017287">
    <property type="protein sequence ID" value="NXN89180.1"/>
    <property type="molecule type" value="Genomic_DNA"/>
</dbReference>
<keyword evidence="6" id="KW-0863">Zinc-finger</keyword>